<feature type="region of interest" description="Disordered" evidence="1">
    <location>
        <begin position="77"/>
        <end position="105"/>
    </location>
</feature>
<evidence type="ECO:0000313" key="2">
    <source>
        <dbReference type="EMBL" id="KAF3945935.1"/>
    </source>
</evidence>
<evidence type="ECO:0000313" key="3">
    <source>
        <dbReference type="Proteomes" id="UP000737018"/>
    </source>
</evidence>
<dbReference type="Proteomes" id="UP000737018">
    <property type="component" value="Unassembled WGS sequence"/>
</dbReference>
<name>A0A8J4Q9A1_9ROSI</name>
<dbReference type="EMBL" id="JRKL02010584">
    <property type="protein sequence ID" value="KAF3945935.1"/>
    <property type="molecule type" value="Genomic_DNA"/>
</dbReference>
<dbReference type="AlphaFoldDB" id="A0A8J4Q9A1"/>
<proteinExistence type="predicted"/>
<evidence type="ECO:0000256" key="1">
    <source>
        <dbReference type="SAM" id="MobiDB-lite"/>
    </source>
</evidence>
<organism evidence="2 3">
    <name type="scientific">Castanea mollissima</name>
    <name type="common">Chinese chestnut</name>
    <dbReference type="NCBI Taxonomy" id="60419"/>
    <lineage>
        <taxon>Eukaryota</taxon>
        <taxon>Viridiplantae</taxon>
        <taxon>Streptophyta</taxon>
        <taxon>Embryophyta</taxon>
        <taxon>Tracheophyta</taxon>
        <taxon>Spermatophyta</taxon>
        <taxon>Magnoliopsida</taxon>
        <taxon>eudicotyledons</taxon>
        <taxon>Gunneridae</taxon>
        <taxon>Pentapetalae</taxon>
        <taxon>rosids</taxon>
        <taxon>fabids</taxon>
        <taxon>Fagales</taxon>
        <taxon>Fagaceae</taxon>
        <taxon>Castanea</taxon>
    </lineage>
</organism>
<accession>A0A8J4Q9A1</accession>
<protein>
    <submittedName>
        <fullName evidence="2">Uncharacterized protein</fullName>
    </submittedName>
</protein>
<feature type="compositionally biased region" description="Basic and acidic residues" evidence="1">
    <location>
        <begin position="86"/>
        <end position="105"/>
    </location>
</feature>
<comment type="caution">
    <text evidence="2">The sequence shown here is derived from an EMBL/GenBank/DDBJ whole genome shotgun (WGS) entry which is preliminary data.</text>
</comment>
<sequence>MVRSTIDLMGNPSCGHNRDYRRIDEVKSCCGTQISTKLQIKYNVDTTAVSTKTTIQVAKFQTQAKLSSFSHSKFNPFTKATQIQPKTKEGKVEPKAEREKGERRL</sequence>
<gene>
    <name evidence="2" type="ORF">CMV_027741</name>
</gene>
<keyword evidence="3" id="KW-1185">Reference proteome</keyword>
<reference evidence="2" key="1">
    <citation type="submission" date="2020-03" db="EMBL/GenBank/DDBJ databases">
        <title>Castanea mollissima Vanexum genome sequencing.</title>
        <authorList>
            <person name="Staton M."/>
        </authorList>
    </citation>
    <scope>NUCLEOTIDE SEQUENCE</scope>
    <source>
        <tissue evidence="2">Leaf</tissue>
    </source>
</reference>